<dbReference type="InterPro" id="IPR001610">
    <property type="entry name" value="PAC"/>
</dbReference>
<dbReference type="SUPFAM" id="SSF52091">
    <property type="entry name" value="SpoIIaa-like"/>
    <property type="match status" value="1"/>
</dbReference>
<dbReference type="InterPro" id="IPR000700">
    <property type="entry name" value="PAS-assoc_C"/>
</dbReference>
<dbReference type="InterPro" id="IPR051932">
    <property type="entry name" value="Bact_StressResp_Reg"/>
</dbReference>
<dbReference type="RefSeq" id="WP_272090861.1">
    <property type="nucleotide sequence ID" value="NZ_JAQNDL010000003.1"/>
</dbReference>
<dbReference type="SMART" id="SM00086">
    <property type="entry name" value="PAC"/>
    <property type="match status" value="1"/>
</dbReference>
<dbReference type="PANTHER" id="PTHR33745">
    <property type="entry name" value="RSBT ANTAGONIST PROTEIN RSBS-RELATED"/>
    <property type="match status" value="1"/>
</dbReference>
<evidence type="ECO:0000313" key="5">
    <source>
        <dbReference type="EMBL" id="MDC0722329.1"/>
    </source>
</evidence>
<evidence type="ECO:0000313" key="6">
    <source>
        <dbReference type="Proteomes" id="UP001221686"/>
    </source>
</evidence>
<dbReference type="Pfam" id="PF08447">
    <property type="entry name" value="PAS_3"/>
    <property type="match status" value="1"/>
</dbReference>
<organism evidence="5 6">
    <name type="scientific">Nannocystis bainbridge</name>
    <dbReference type="NCBI Taxonomy" id="2995303"/>
    <lineage>
        <taxon>Bacteria</taxon>
        <taxon>Pseudomonadati</taxon>
        <taxon>Myxococcota</taxon>
        <taxon>Polyangia</taxon>
        <taxon>Nannocystales</taxon>
        <taxon>Nannocystaceae</taxon>
        <taxon>Nannocystis</taxon>
    </lineage>
</organism>
<dbReference type="PANTHER" id="PTHR33745:SF3">
    <property type="entry name" value="RSBT CO-ANTAGONIST PROTEIN RSBRC"/>
    <property type="match status" value="1"/>
</dbReference>
<accession>A0ABT5E8Z3</accession>
<protein>
    <submittedName>
        <fullName evidence="5">PAS domain-containing protein</fullName>
    </submittedName>
</protein>
<dbReference type="Proteomes" id="UP001221686">
    <property type="component" value="Unassembled WGS sequence"/>
</dbReference>
<name>A0ABT5E8Z3_9BACT</name>
<dbReference type="NCBIfam" id="TIGR00229">
    <property type="entry name" value="sensory_box"/>
    <property type="match status" value="1"/>
</dbReference>
<proteinExistence type="predicted"/>
<feature type="domain" description="PAC" evidence="3">
    <location>
        <begin position="117"/>
        <end position="169"/>
    </location>
</feature>
<dbReference type="InterPro" id="IPR013655">
    <property type="entry name" value="PAS_fold_3"/>
</dbReference>
<evidence type="ECO:0000259" key="4">
    <source>
        <dbReference type="PROSITE" id="PS50801"/>
    </source>
</evidence>
<dbReference type="InterPro" id="IPR002645">
    <property type="entry name" value="STAS_dom"/>
</dbReference>
<evidence type="ECO:0000256" key="1">
    <source>
        <dbReference type="ARBA" id="ARBA00022553"/>
    </source>
</evidence>
<dbReference type="PROSITE" id="PS50112">
    <property type="entry name" value="PAS"/>
    <property type="match status" value="1"/>
</dbReference>
<dbReference type="Gene3D" id="3.30.750.24">
    <property type="entry name" value="STAS domain"/>
    <property type="match status" value="1"/>
</dbReference>
<dbReference type="Pfam" id="PF01740">
    <property type="entry name" value="STAS"/>
    <property type="match status" value="1"/>
</dbReference>
<sequence length="305" mass="33780">MTERQDEVEALRAALGAAQARVAELEHANHQLALYERLLRERLEGLVAHIPGILWESYFEQSPQRMTVDWVSDRIHAMSGYSVDEWKQPNFWVELIHPEDREQALGQAHAIFKDGTGESSYRWVTRDGRTLWVTSRMSLIRSDDGTPIGLRGVTMDETDIKQAEGQRVEMRMREEVIRAQDEALLALSTPLIPIDEETVVMPLIGALDPRRVERVLQTLLDGVATTRARTVILDITGVSEIDAQTADALLRAARSAALLGAEAVLTGIRPGLAATLVSLGADLGSIVSLGSLKAGIAYAMNRRRR</sequence>
<dbReference type="PROSITE" id="PS50801">
    <property type="entry name" value="STAS"/>
    <property type="match status" value="1"/>
</dbReference>
<dbReference type="SUPFAM" id="SSF55785">
    <property type="entry name" value="PYP-like sensor domain (PAS domain)"/>
    <property type="match status" value="1"/>
</dbReference>
<keyword evidence="1" id="KW-0597">Phosphoprotein</keyword>
<keyword evidence="6" id="KW-1185">Reference proteome</keyword>
<evidence type="ECO:0000259" key="2">
    <source>
        <dbReference type="PROSITE" id="PS50112"/>
    </source>
</evidence>
<comment type="caution">
    <text evidence="5">The sequence shown here is derived from an EMBL/GenBank/DDBJ whole genome shotgun (WGS) entry which is preliminary data.</text>
</comment>
<dbReference type="CDD" id="cd00130">
    <property type="entry name" value="PAS"/>
    <property type="match status" value="1"/>
</dbReference>
<feature type="domain" description="PAS" evidence="2">
    <location>
        <begin position="71"/>
        <end position="115"/>
    </location>
</feature>
<dbReference type="EMBL" id="JAQNDL010000003">
    <property type="protein sequence ID" value="MDC0722329.1"/>
    <property type="molecule type" value="Genomic_DNA"/>
</dbReference>
<dbReference type="InterPro" id="IPR035965">
    <property type="entry name" value="PAS-like_dom_sf"/>
</dbReference>
<evidence type="ECO:0000259" key="3">
    <source>
        <dbReference type="PROSITE" id="PS50113"/>
    </source>
</evidence>
<reference evidence="5 6" key="1">
    <citation type="submission" date="2022-11" db="EMBL/GenBank/DDBJ databases">
        <title>Minimal conservation of predation-associated metabolite biosynthetic gene clusters underscores biosynthetic potential of Myxococcota including descriptions for ten novel species: Archangium lansinium sp. nov., Myxococcus landrumus sp. nov., Nannocystis bai.</title>
        <authorList>
            <person name="Ahearne A."/>
            <person name="Stevens C."/>
            <person name="Dowd S."/>
        </authorList>
    </citation>
    <scope>NUCLEOTIDE SEQUENCE [LARGE SCALE GENOMIC DNA]</scope>
    <source>
        <strain evidence="5 6">BB15-2</strain>
    </source>
</reference>
<feature type="domain" description="STAS" evidence="4">
    <location>
        <begin position="188"/>
        <end position="299"/>
    </location>
</feature>
<gene>
    <name evidence="5" type="ORF">POL25_35900</name>
</gene>
<dbReference type="PROSITE" id="PS50113">
    <property type="entry name" value="PAC"/>
    <property type="match status" value="1"/>
</dbReference>
<dbReference type="Gene3D" id="3.30.450.20">
    <property type="entry name" value="PAS domain"/>
    <property type="match status" value="1"/>
</dbReference>
<dbReference type="InterPro" id="IPR000014">
    <property type="entry name" value="PAS"/>
</dbReference>
<dbReference type="CDD" id="cd07041">
    <property type="entry name" value="STAS_RsbR_RsbS_like"/>
    <property type="match status" value="1"/>
</dbReference>
<dbReference type="InterPro" id="IPR036513">
    <property type="entry name" value="STAS_dom_sf"/>
</dbReference>